<evidence type="ECO:0000256" key="2">
    <source>
        <dbReference type="PIRSR" id="PIRSR000137-1"/>
    </source>
</evidence>
<dbReference type="Pfam" id="PF05199">
    <property type="entry name" value="GMC_oxred_C"/>
    <property type="match status" value="1"/>
</dbReference>
<dbReference type="OrthoDB" id="269227at2759"/>
<proteinExistence type="inferred from homology"/>
<dbReference type="PROSITE" id="PS51257">
    <property type="entry name" value="PROKAR_LIPOPROTEIN"/>
    <property type="match status" value="1"/>
</dbReference>
<dbReference type="InterPro" id="IPR036188">
    <property type="entry name" value="FAD/NAD-bd_sf"/>
</dbReference>
<dbReference type="Proteomes" id="UP000664132">
    <property type="component" value="Unassembled WGS sequence"/>
</dbReference>
<sequence length="551" mass="59952">MATIPKSADIIIIGGGLAGCTLASRLHALKPSLHILLIEAGANVANHPLTTHPLDCFAASHSDIDWDYRSTPQAHLNNQSIYLAAGKALSGGTAINFGCWTRGPKADYDRWGKMVGDEGWGYEGLLMYFKRTETHMGYSKSEAHGFEGPIHAVTVKDSHPDRKYPLREMFKSAWERLGVKAIEDGNSGVPLGLSELVENWRDGKRQLASEAYGLEGMEILTETMVQRVIVEERDGKKVATGVELVDGQIIAATDEVILSAGAYRTSQLLMLSGIGPAEELSEVDIPVVLDVPEVGKNLYDHANHFTFWKLRHPERGLVLGSPLLTDPGFMMGLPFDWVATEQTPEAEMRAALEADGDLEDKHGLLHPESCHTETLILYGPGSFGNVGVDVAVDGTCMSASVLGLMPTSRGSVTLSSKDVTIPPIIDHNYYSTEVDRAAMRAGVRQLMRLFHDTPEGRELVQEEIPPPGYEKLRPDSTDEEYDARNRRGLRSTYHPGGTAAMGKVVDSELKVVGIEGLRVVDASVIPIPIAAHYQVPVYAVAEKAADLIARS</sequence>
<dbReference type="Gene3D" id="3.30.560.10">
    <property type="entry name" value="Glucose Oxidase, domain 3"/>
    <property type="match status" value="1"/>
</dbReference>
<dbReference type="PANTHER" id="PTHR11552:SF123">
    <property type="entry name" value="GMC OXIDOREDUCTASE (AFU_ORTHOLOGUE AFUA_2G01770)-RELATED"/>
    <property type="match status" value="1"/>
</dbReference>
<dbReference type="PANTHER" id="PTHR11552">
    <property type="entry name" value="GLUCOSE-METHANOL-CHOLINE GMC OXIDOREDUCTASE"/>
    <property type="match status" value="1"/>
</dbReference>
<protein>
    <recommendedName>
        <fullName evidence="4">Glucose-methanol-choline oxidoreductase N-terminal domain-containing protein</fullName>
    </recommendedName>
</protein>
<feature type="binding site" evidence="3">
    <location>
        <position position="225"/>
    </location>
    <ligand>
        <name>FAD</name>
        <dbReference type="ChEBI" id="CHEBI:57692"/>
    </ligand>
</feature>
<evidence type="ECO:0000256" key="1">
    <source>
        <dbReference type="ARBA" id="ARBA00010790"/>
    </source>
</evidence>
<dbReference type="GO" id="GO:0016614">
    <property type="term" value="F:oxidoreductase activity, acting on CH-OH group of donors"/>
    <property type="evidence" value="ECO:0007669"/>
    <property type="project" value="InterPro"/>
</dbReference>
<keyword evidence="3" id="KW-0274">FAD</keyword>
<comment type="cofactor">
    <cofactor evidence="3">
        <name>FAD</name>
        <dbReference type="ChEBI" id="CHEBI:57692"/>
    </cofactor>
</comment>
<organism evidence="5 6">
    <name type="scientific">Cadophora malorum</name>
    <dbReference type="NCBI Taxonomy" id="108018"/>
    <lineage>
        <taxon>Eukaryota</taxon>
        <taxon>Fungi</taxon>
        <taxon>Dikarya</taxon>
        <taxon>Ascomycota</taxon>
        <taxon>Pezizomycotina</taxon>
        <taxon>Leotiomycetes</taxon>
        <taxon>Helotiales</taxon>
        <taxon>Ploettnerulaceae</taxon>
        <taxon>Cadophora</taxon>
    </lineage>
</organism>
<keyword evidence="3" id="KW-0285">Flavoprotein</keyword>
<dbReference type="InterPro" id="IPR007867">
    <property type="entry name" value="GMC_OxRtase_C"/>
</dbReference>
<reference evidence="5" key="1">
    <citation type="submission" date="2021-02" db="EMBL/GenBank/DDBJ databases">
        <title>Genome sequence Cadophora malorum strain M34.</title>
        <authorList>
            <person name="Stefanovic E."/>
            <person name="Vu D."/>
            <person name="Scully C."/>
            <person name="Dijksterhuis J."/>
            <person name="Roader J."/>
            <person name="Houbraken J."/>
        </authorList>
    </citation>
    <scope>NUCLEOTIDE SEQUENCE</scope>
    <source>
        <strain evidence="5">M34</strain>
    </source>
</reference>
<evidence type="ECO:0000256" key="3">
    <source>
        <dbReference type="PIRSR" id="PIRSR000137-2"/>
    </source>
</evidence>
<dbReference type="InterPro" id="IPR012132">
    <property type="entry name" value="GMC_OxRdtase"/>
</dbReference>
<evidence type="ECO:0000313" key="5">
    <source>
        <dbReference type="EMBL" id="KAG4422804.1"/>
    </source>
</evidence>
<evidence type="ECO:0000313" key="6">
    <source>
        <dbReference type="Proteomes" id="UP000664132"/>
    </source>
</evidence>
<name>A0A8H7WDE9_9HELO</name>
<feature type="active site" description="Proton donor" evidence="2">
    <location>
        <position position="494"/>
    </location>
</feature>
<keyword evidence="6" id="KW-1185">Reference proteome</keyword>
<evidence type="ECO:0000259" key="4">
    <source>
        <dbReference type="PROSITE" id="PS00624"/>
    </source>
</evidence>
<dbReference type="Gene3D" id="3.50.50.60">
    <property type="entry name" value="FAD/NAD(P)-binding domain"/>
    <property type="match status" value="1"/>
</dbReference>
<dbReference type="Pfam" id="PF00732">
    <property type="entry name" value="GMC_oxred_N"/>
    <property type="match status" value="1"/>
</dbReference>
<dbReference type="SUPFAM" id="SSF51905">
    <property type="entry name" value="FAD/NAD(P)-binding domain"/>
    <property type="match status" value="1"/>
</dbReference>
<accession>A0A8H7WDE9</accession>
<feature type="active site" description="Proton acceptor" evidence="2">
    <location>
        <position position="532"/>
    </location>
</feature>
<dbReference type="EMBL" id="JAFJYH010000043">
    <property type="protein sequence ID" value="KAG4422804.1"/>
    <property type="molecule type" value="Genomic_DNA"/>
</dbReference>
<comment type="caution">
    <text evidence="5">The sequence shown here is derived from an EMBL/GenBank/DDBJ whole genome shotgun (WGS) entry which is preliminary data.</text>
</comment>
<dbReference type="PIRSF" id="PIRSF000137">
    <property type="entry name" value="Alcohol_oxidase"/>
    <property type="match status" value="1"/>
</dbReference>
<gene>
    <name evidence="5" type="ORF">IFR04_004026</name>
</gene>
<dbReference type="InterPro" id="IPR000172">
    <property type="entry name" value="GMC_OxRdtase_N"/>
</dbReference>
<dbReference type="AlphaFoldDB" id="A0A8H7WDE9"/>
<comment type="similarity">
    <text evidence="1">Belongs to the GMC oxidoreductase family.</text>
</comment>
<dbReference type="GO" id="GO:0050660">
    <property type="term" value="F:flavin adenine dinucleotide binding"/>
    <property type="evidence" value="ECO:0007669"/>
    <property type="project" value="InterPro"/>
</dbReference>
<dbReference type="SUPFAM" id="SSF54373">
    <property type="entry name" value="FAD-linked reductases, C-terminal domain"/>
    <property type="match status" value="1"/>
</dbReference>
<feature type="domain" description="Glucose-methanol-choline oxidoreductase N-terminal" evidence="4">
    <location>
        <begin position="261"/>
        <end position="275"/>
    </location>
</feature>
<dbReference type="PROSITE" id="PS00624">
    <property type="entry name" value="GMC_OXRED_2"/>
    <property type="match status" value="1"/>
</dbReference>